<dbReference type="Gene3D" id="3.30.1330.60">
    <property type="entry name" value="OmpA-like domain"/>
    <property type="match status" value="1"/>
</dbReference>
<evidence type="ECO:0000256" key="1">
    <source>
        <dbReference type="ARBA" id="ARBA00004442"/>
    </source>
</evidence>
<dbReference type="Pfam" id="PF00691">
    <property type="entry name" value="OmpA"/>
    <property type="match status" value="1"/>
</dbReference>
<feature type="domain" description="OmpA-like" evidence="5">
    <location>
        <begin position="167"/>
        <end position="277"/>
    </location>
</feature>
<gene>
    <name evidence="7" type="ORF">FUA23_12725</name>
</gene>
<evidence type="ECO:0000313" key="7">
    <source>
        <dbReference type="EMBL" id="TXF88917.1"/>
    </source>
</evidence>
<dbReference type="SUPFAM" id="SSF103088">
    <property type="entry name" value="OmpA-like"/>
    <property type="match status" value="1"/>
</dbReference>
<dbReference type="RefSeq" id="WP_147931125.1">
    <property type="nucleotide sequence ID" value="NZ_VOXD01000018.1"/>
</dbReference>
<dbReference type="InterPro" id="IPR036737">
    <property type="entry name" value="OmpA-like_sf"/>
</dbReference>
<dbReference type="PROSITE" id="PS51820">
    <property type="entry name" value="PA14"/>
    <property type="match status" value="1"/>
</dbReference>
<dbReference type="InterPro" id="IPR050330">
    <property type="entry name" value="Bact_OuterMem_StrucFunc"/>
</dbReference>
<proteinExistence type="predicted"/>
<accession>A0A5C7FH00</accession>
<feature type="domain" description="PA14" evidence="6">
    <location>
        <begin position="16"/>
        <end position="173"/>
    </location>
</feature>
<name>A0A5C7FH00_9BACT</name>
<comment type="caution">
    <text evidence="7">The sequence shown here is derived from an EMBL/GenBank/DDBJ whole genome shotgun (WGS) entry which is preliminary data.</text>
</comment>
<dbReference type="AlphaFoldDB" id="A0A5C7FH00"/>
<dbReference type="InterPro" id="IPR011658">
    <property type="entry name" value="PA14_dom"/>
</dbReference>
<evidence type="ECO:0000313" key="8">
    <source>
        <dbReference type="Proteomes" id="UP000321907"/>
    </source>
</evidence>
<evidence type="ECO:0000256" key="3">
    <source>
        <dbReference type="ARBA" id="ARBA00023237"/>
    </source>
</evidence>
<dbReference type="InterPro" id="IPR006664">
    <property type="entry name" value="OMP_bac"/>
</dbReference>
<evidence type="ECO:0000259" key="6">
    <source>
        <dbReference type="PROSITE" id="PS51820"/>
    </source>
</evidence>
<dbReference type="CDD" id="cd07185">
    <property type="entry name" value="OmpA_C-like"/>
    <property type="match status" value="1"/>
</dbReference>
<keyword evidence="8" id="KW-1185">Reference proteome</keyword>
<sequence>MHNTLLSLFLITSLCTCGRAQSFSAFSGDLLKIEEKAFRYGFDHYPDMMEVLGQISFPALDFLPRETEVNFPGVTLPSAFGFLLSSTLTVDTAGCHVFTLASDDGSRLWISDSLVINNGGPHQWRVKRDTSWFEPGAFPVRVWYFNAYIPLMGLALKAERLPNGNLCALPPVSLPAATLFEADQSRLRPGAIAGLNVFAARLAGRRSGKVIVTGHTDADGPPEYNQRLSLRRAEAVAGFLREKLGESSLEFVVIGMGEEQPLSKVKAENRRVEIRVE</sequence>
<dbReference type="PANTHER" id="PTHR30329:SF21">
    <property type="entry name" value="LIPOPROTEIN YIAD-RELATED"/>
    <property type="match status" value="1"/>
</dbReference>
<reference evidence="7 8" key="1">
    <citation type="submission" date="2019-08" db="EMBL/GenBank/DDBJ databases">
        <title>Lewinella sp. strain SSH13 Genome sequencing and assembly.</title>
        <authorList>
            <person name="Kim I."/>
        </authorList>
    </citation>
    <scope>NUCLEOTIDE SEQUENCE [LARGE SCALE GENOMIC DNA]</scope>
    <source>
        <strain evidence="7 8">SSH13</strain>
    </source>
</reference>
<dbReference type="PROSITE" id="PS51123">
    <property type="entry name" value="OMPA_2"/>
    <property type="match status" value="1"/>
</dbReference>
<dbReference type="Pfam" id="PF07691">
    <property type="entry name" value="PA14"/>
    <property type="match status" value="1"/>
</dbReference>
<dbReference type="EMBL" id="VOXD01000018">
    <property type="protein sequence ID" value="TXF88917.1"/>
    <property type="molecule type" value="Genomic_DNA"/>
</dbReference>
<dbReference type="Proteomes" id="UP000321907">
    <property type="component" value="Unassembled WGS sequence"/>
</dbReference>
<dbReference type="SUPFAM" id="SSF56988">
    <property type="entry name" value="Anthrax protective antigen"/>
    <property type="match status" value="1"/>
</dbReference>
<dbReference type="InterPro" id="IPR006665">
    <property type="entry name" value="OmpA-like"/>
</dbReference>
<dbReference type="PRINTS" id="PR01021">
    <property type="entry name" value="OMPADOMAIN"/>
</dbReference>
<evidence type="ECO:0000256" key="2">
    <source>
        <dbReference type="ARBA" id="ARBA00023136"/>
    </source>
</evidence>
<protein>
    <submittedName>
        <fullName evidence="7">OmpA family protein</fullName>
    </submittedName>
</protein>
<evidence type="ECO:0000256" key="4">
    <source>
        <dbReference type="PROSITE-ProRule" id="PRU00473"/>
    </source>
</evidence>
<dbReference type="OrthoDB" id="611024at2"/>
<comment type="subcellular location">
    <subcellularLocation>
        <location evidence="1">Cell outer membrane</location>
    </subcellularLocation>
</comment>
<organism evidence="7 8">
    <name type="scientific">Neolewinella aurantiaca</name>
    <dbReference type="NCBI Taxonomy" id="2602767"/>
    <lineage>
        <taxon>Bacteria</taxon>
        <taxon>Pseudomonadati</taxon>
        <taxon>Bacteroidota</taxon>
        <taxon>Saprospiria</taxon>
        <taxon>Saprospirales</taxon>
        <taxon>Lewinellaceae</taxon>
        <taxon>Neolewinella</taxon>
    </lineage>
</organism>
<keyword evidence="3" id="KW-0998">Cell outer membrane</keyword>
<dbReference type="GO" id="GO:0009279">
    <property type="term" value="C:cell outer membrane"/>
    <property type="evidence" value="ECO:0007669"/>
    <property type="project" value="UniProtKB-SubCell"/>
</dbReference>
<dbReference type="PANTHER" id="PTHR30329">
    <property type="entry name" value="STATOR ELEMENT OF FLAGELLAR MOTOR COMPLEX"/>
    <property type="match status" value="1"/>
</dbReference>
<evidence type="ECO:0000259" key="5">
    <source>
        <dbReference type="PROSITE" id="PS51123"/>
    </source>
</evidence>
<dbReference type="InterPro" id="IPR037524">
    <property type="entry name" value="PA14/GLEYA"/>
</dbReference>
<keyword evidence="2 4" id="KW-0472">Membrane</keyword>